<dbReference type="InterPro" id="IPR036404">
    <property type="entry name" value="Jacalin-like_lectin_dom_sf"/>
</dbReference>
<dbReference type="Pfam" id="PF01419">
    <property type="entry name" value="Jacalin"/>
    <property type="match status" value="1"/>
</dbReference>
<feature type="domain" description="Jacalin-type lectin" evidence="4">
    <location>
        <begin position="23"/>
        <end position="159"/>
    </location>
</feature>
<dbReference type="InterPro" id="IPR001229">
    <property type="entry name" value="Jacalin-like_lectin_dom"/>
</dbReference>
<dbReference type="Proteomes" id="UP001591681">
    <property type="component" value="Unassembled WGS sequence"/>
</dbReference>
<dbReference type="SUPFAM" id="SSF51101">
    <property type="entry name" value="Mannose-binding lectins"/>
    <property type="match status" value="1"/>
</dbReference>
<comment type="caution">
    <text evidence="5">The sequence shown here is derived from an EMBL/GenBank/DDBJ whole genome shotgun (WGS) entry which is preliminary data.</text>
</comment>
<name>A0ABD1J041_9TELE</name>
<keyword evidence="6" id="KW-1185">Reference proteome</keyword>
<dbReference type="GO" id="GO:0030246">
    <property type="term" value="F:carbohydrate binding"/>
    <property type="evidence" value="ECO:0007669"/>
    <property type="project" value="UniProtKB-KW"/>
</dbReference>
<evidence type="ECO:0000313" key="6">
    <source>
        <dbReference type="Proteomes" id="UP001591681"/>
    </source>
</evidence>
<dbReference type="InterPro" id="IPR052321">
    <property type="entry name" value="PolyBind_ProtTraffic"/>
</dbReference>
<keyword evidence="2" id="KW-0430">Lectin</keyword>
<sequence>MLFWLALCLLCSTAWSQYQLDRYSYSPPVGIGNGDRYATSGTGCITAIRMWELNNNILTGFQLKYGFAWTPLVGHNATNRVDMTLFEGEAIVQVSGKYNPSNYIYELVFVTSRGRFQSAGQPTGLSFSHYPTHPESELRILSGRANGQGITSLGAHWATVNHMGNDDGMHDNKSTSLLN</sequence>
<evidence type="ECO:0000313" key="5">
    <source>
        <dbReference type="EMBL" id="KAL2080229.1"/>
    </source>
</evidence>
<reference evidence="5 6" key="1">
    <citation type="submission" date="2024-09" db="EMBL/GenBank/DDBJ databases">
        <title>A chromosome-level genome assembly of Gray's grenadier anchovy, Coilia grayii.</title>
        <authorList>
            <person name="Fu Z."/>
        </authorList>
    </citation>
    <scope>NUCLEOTIDE SEQUENCE [LARGE SCALE GENOMIC DNA]</scope>
    <source>
        <strain evidence="5">G4</strain>
        <tissue evidence="5">Muscle</tissue>
    </source>
</reference>
<protein>
    <recommendedName>
        <fullName evidence="4">Jacalin-type lectin domain-containing protein</fullName>
    </recommendedName>
</protein>
<keyword evidence="1 3" id="KW-0732">Signal</keyword>
<dbReference type="PANTHER" id="PTHR33589:SF3">
    <property type="entry name" value="ZYMOGEN GRANULE MEMBRANE PROTEIN 16-LIKE"/>
    <property type="match status" value="1"/>
</dbReference>
<dbReference type="PROSITE" id="PS51752">
    <property type="entry name" value="JACALIN_LECTIN"/>
    <property type="match status" value="1"/>
</dbReference>
<evidence type="ECO:0000256" key="3">
    <source>
        <dbReference type="SAM" id="SignalP"/>
    </source>
</evidence>
<feature type="signal peptide" evidence="3">
    <location>
        <begin position="1"/>
        <end position="16"/>
    </location>
</feature>
<dbReference type="EMBL" id="JBHFQA010000021">
    <property type="protein sequence ID" value="KAL2080229.1"/>
    <property type="molecule type" value="Genomic_DNA"/>
</dbReference>
<evidence type="ECO:0000256" key="2">
    <source>
        <dbReference type="ARBA" id="ARBA00022734"/>
    </source>
</evidence>
<feature type="chain" id="PRO_5044767546" description="Jacalin-type lectin domain-containing protein" evidence="3">
    <location>
        <begin position="17"/>
        <end position="179"/>
    </location>
</feature>
<organism evidence="5 6">
    <name type="scientific">Coilia grayii</name>
    <name type="common">Gray's grenadier anchovy</name>
    <dbReference type="NCBI Taxonomy" id="363190"/>
    <lineage>
        <taxon>Eukaryota</taxon>
        <taxon>Metazoa</taxon>
        <taxon>Chordata</taxon>
        <taxon>Craniata</taxon>
        <taxon>Vertebrata</taxon>
        <taxon>Euteleostomi</taxon>
        <taxon>Actinopterygii</taxon>
        <taxon>Neopterygii</taxon>
        <taxon>Teleostei</taxon>
        <taxon>Clupei</taxon>
        <taxon>Clupeiformes</taxon>
        <taxon>Clupeoidei</taxon>
        <taxon>Engraulidae</taxon>
        <taxon>Coilinae</taxon>
        <taxon>Coilia</taxon>
    </lineage>
</organism>
<evidence type="ECO:0000256" key="1">
    <source>
        <dbReference type="ARBA" id="ARBA00022729"/>
    </source>
</evidence>
<dbReference type="SMART" id="SM00915">
    <property type="entry name" value="Jacalin"/>
    <property type="match status" value="1"/>
</dbReference>
<proteinExistence type="predicted"/>
<accession>A0ABD1J041</accession>
<gene>
    <name evidence="5" type="ORF">ACEWY4_024022</name>
</gene>
<dbReference type="AlphaFoldDB" id="A0ABD1J041"/>
<dbReference type="Gene3D" id="2.100.10.30">
    <property type="entry name" value="Jacalin-like lectin domain"/>
    <property type="match status" value="1"/>
</dbReference>
<dbReference type="PANTHER" id="PTHR33589">
    <property type="entry name" value="OS11G0524900 PROTEIN"/>
    <property type="match status" value="1"/>
</dbReference>
<evidence type="ECO:0000259" key="4">
    <source>
        <dbReference type="PROSITE" id="PS51752"/>
    </source>
</evidence>